<dbReference type="EMBL" id="VWMK01000001">
    <property type="protein sequence ID" value="KAA3770477.1"/>
    <property type="molecule type" value="Genomic_DNA"/>
</dbReference>
<gene>
    <name evidence="10" type="ORF">F3F73_00545</name>
</gene>
<keyword evidence="8" id="KW-0732">Signal</keyword>
<evidence type="ECO:0000256" key="7">
    <source>
        <dbReference type="PROSITE-ProRule" id="PRU01360"/>
    </source>
</evidence>
<feature type="signal peptide" evidence="8">
    <location>
        <begin position="1"/>
        <end position="20"/>
    </location>
</feature>
<comment type="similarity">
    <text evidence="7">Belongs to the TonB-dependent receptor family.</text>
</comment>
<dbReference type="InterPro" id="IPR023997">
    <property type="entry name" value="TonB-dep_OMP_SusC/RagA_CS"/>
</dbReference>
<keyword evidence="3 7" id="KW-1134">Transmembrane beta strand</keyword>
<feature type="domain" description="TonB-dependent receptor plug" evidence="9">
    <location>
        <begin position="118"/>
        <end position="230"/>
    </location>
</feature>
<organism evidence="10 11">
    <name type="scientific">Bacteroides salyersiae</name>
    <dbReference type="NCBI Taxonomy" id="291644"/>
    <lineage>
        <taxon>Bacteria</taxon>
        <taxon>Pseudomonadati</taxon>
        <taxon>Bacteroidota</taxon>
        <taxon>Bacteroidia</taxon>
        <taxon>Bacteroidales</taxon>
        <taxon>Bacteroidaceae</taxon>
        <taxon>Bacteroides</taxon>
    </lineage>
</organism>
<evidence type="ECO:0000259" key="9">
    <source>
        <dbReference type="Pfam" id="PF07715"/>
    </source>
</evidence>
<dbReference type="InterPro" id="IPR037066">
    <property type="entry name" value="Plug_dom_sf"/>
</dbReference>
<keyword evidence="4 7" id="KW-0812">Transmembrane</keyword>
<name>A0A7J4XNR5_9BACE</name>
<dbReference type="RefSeq" id="WP_007478511.1">
    <property type="nucleotide sequence ID" value="NZ_CAXSTI010000013.1"/>
</dbReference>
<dbReference type="Pfam" id="PF13715">
    <property type="entry name" value="CarbopepD_reg_2"/>
    <property type="match status" value="1"/>
</dbReference>
<accession>A0A7J4XNR5</accession>
<dbReference type="SUPFAM" id="SSF49464">
    <property type="entry name" value="Carboxypeptidase regulatory domain-like"/>
    <property type="match status" value="1"/>
</dbReference>
<dbReference type="NCBIfam" id="TIGR04056">
    <property type="entry name" value="OMP_RagA_SusC"/>
    <property type="match status" value="1"/>
</dbReference>
<comment type="subcellular location">
    <subcellularLocation>
        <location evidence="1 7">Cell outer membrane</location>
        <topology evidence="1 7">Multi-pass membrane protein</topology>
    </subcellularLocation>
</comment>
<keyword evidence="6 7" id="KW-0998">Cell outer membrane</keyword>
<comment type="caution">
    <text evidence="10">The sequence shown here is derived from an EMBL/GenBank/DDBJ whole genome shotgun (WGS) entry which is preliminary data.</text>
</comment>
<dbReference type="InterPro" id="IPR008969">
    <property type="entry name" value="CarboxyPept-like_regulatory"/>
</dbReference>
<dbReference type="InterPro" id="IPR023996">
    <property type="entry name" value="TonB-dep_OMP_SusC/RagA"/>
</dbReference>
<evidence type="ECO:0000256" key="3">
    <source>
        <dbReference type="ARBA" id="ARBA00022452"/>
    </source>
</evidence>
<evidence type="ECO:0000256" key="5">
    <source>
        <dbReference type="ARBA" id="ARBA00023136"/>
    </source>
</evidence>
<dbReference type="Proteomes" id="UP000422221">
    <property type="component" value="Unassembled WGS sequence"/>
</dbReference>
<evidence type="ECO:0000256" key="6">
    <source>
        <dbReference type="ARBA" id="ARBA00023237"/>
    </source>
</evidence>
<dbReference type="InterPro" id="IPR039426">
    <property type="entry name" value="TonB-dep_rcpt-like"/>
</dbReference>
<dbReference type="Gene3D" id="2.170.130.10">
    <property type="entry name" value="TonB-dependent receptor, plug domain"/>
    <property type="match status" value="1"/>
</dbReference>
<dbReference type="FunFam" id="2.60.40.1120:FF:000003">
    <property type="entry name" value="Outer membrane protein Omp121"/>
    <property type="match status" value="1"/>
</dbReference>
<reference evidence="10 11" key="1">
    <citation type="journal article" date="2019" name="Nat. Med.">
        <title>A library of human gut bacterial isolates paired with longitudinal multiomics data enables mechanistic microbiome research.</title>
        <authorList>
            <person name="Poyet M."/>
            <person name="Groussin M."/>
            <person name="Gibbons S.M."/>
            <person name="Avila-Pacheco J."/>
            <person name="Jiang X."/>
            <person name="Kearney S.M."/>
            <person name="Perrotta A.R."/>
            <person name="Berdy B."/>
            <person name="Zhao S."/>
            <person name="Lieberman T.D."/>
            <person name="Swanson P.K."/>
            <person name="Smith M."/>
            <person name="Roesemann S."/>
            <person name="Alexander J.E."/>
            <person name="Rich S.A."/>
            <person name="Livny J."/>
            <person name="Vlamakis H."/>
            <person name="Clish C."/>
            <person name="Bullock K."/>
            <person name="Deik A."/>
            <person name="Scott J."/>
            <person name="Pierce K.A."/>
            <person name="Xavier R.J."/>
            <person name="Alm E.J."/>
        </authorList>
    </citation>
    <scope>NUCLEOTIDE SEQUENCE [LARGE SCALE GENOMIC DNA]</scope>
    <source>
        <strain evidence="10 11">BIOML-A10</strain>
    </source>
</reference>
<evidence type="ECO:0000256" key="8">
    <source>
        <dbReference type="SAM" id="SignalP"/>
    </source>
</evidence>
<keyword evidence="2 7" id="KW-0813">Transport</keyword>
<keyword evidence="5 7" id="KW-0472">Membrane</keyword>
<evidence type="ECO:0000313" key="11">
    <source>
        <dbReference type="Proteomes" id="UP000422221"/>
    </source>
</evidence>
<dbReference type="SUPFAM" id="SSF56935">
    <property type="entry name" value="Porins"/>
    <property type="match status" value="1"/>
</dbReference>
<dbReference type="GeneID" id="93116119"/>
<protein>
    <submittedName>
        <fullName evidence="10">TonB-dependent receptor</fullName>
    </submittedName>
</protein>
<dbReference type="AlphaFoldDB" id="A0A7J4XNR5"/>
<dbReference type="PROSITE" id="PS52016">
    <property type="entry name" value="TONB_DEPENDENT_REC_3"/>
    <property type="match status" value="1"/>
</dbReference>
<proteinExistence type="inferred from homology"/>
<evidence type="ECO:0000256" key="4">
    <source>
        <dbReference type="ARBA" id="ARBA00022692"/>
    </source>
</evidence>
<feature type="chain" id="PRO_5029674768" evidence="8">
    <location>
        <begin position="21"/>
        <end position="1028"/>
    </location>
</feature>
<dbReference type="Pfam" id="PF07715">
    <property type="entry name" value="Plug"/>
    <property type="match status" value="1"/>
</dbReference>
<evidence type="ECO:0000313" key="10">
    <source>
        <dbReference type="EMBL" id="KAA3770477.1"/>
    </source>
</evidence>
<dbReference type="Gene3D" id="2.40.170.20">
    <property type="entry name" value="TonB-dependent receptor, beta-barrel domain"/>
    <property type="match status" value="1"/>
</dbReference>
<evidence type="ECO:0000256" key="2">
    <source>
        <dbReference type="ARBA" id="ARBA00022448"/>
    </source>
</evidence>
<dbReference type="Gene3D" id="2.60.40.1120">
    <property type="entry name" value="Carboxypeptidase-like, regulatory domain"/>
    <property type="match status" value="1"/>
</dbReference>
<evidence type="ECO:0000256" key="1">
    <source>
        <dbReference type="ARBA" id="ARBA00004571"/>
    </source>
</evidence>
<dbReference type="NCBIfam" id="TIGR04057">
    <property type="entry name" value="SusC_RagA_signa"/>
    <property type="match status" value="1"/>
</dbReference>
<keyword evidence="10" id="KW-0675">Receptor</keyword>
<dbReference type="InterPro" id="IPR036942">
    <property type="entry name" value="Beta-barrel_TonB_sf"/>
</dbReference>
<sequence length="1028" mass="115131">MNRIFYLFVCLCFLSYNVWGQNTQNYSLKGQVQDTSGETVVGANIKIKGADIGTITDLDGNFSLLVPAKGAILIISFIGYQSQEIRLKPGENNLKVVLKDDAQQLDEIVVVGYGTQKKSSLTSSVEVVRSEELLQMPTINLDEALNGQVAGLQVMSTTGDPSSSKESNIHIRGINGAPLLVIDGVPRFGTNTTEGEMRLSDLNPDDIESISVLKDAAAAAVYGARAANGVILVQTKRATGNQKVSVNYRGQFNLQQATNLPEFLNAYEFAKLYNRALENSPSAVGINPYTDEQLEMIRTHSNPNVYGDENLIDYLDKFGYSMIHSLSVSGGNNFVKYYMSGGYTNTKGLYSGVGRDRYNYSMKLDATLLKGLVLSLDVNGTRSENKNTSYFTIDAAYNFSPVEVLRFTDGRLASVNSSNPLIAVDGSGGYVRNKMNMNTITATLKYDVPWVKGLSAYLRATFDNNNSVQKTFSSPVTLYTYDKQTGEIKEDDKTTYPKAKITLKETDRFVDNKLVELGVNYNRTFAAKHDVSGLLVINYQDYHNRYLTGENLDMAGIYPEIMGSATTPKVNGEESYSERASMIGRATYGYDNRYFIEGSFRVDGSTKFHPDNRWGFFPTASASWVLSNEQFFKNWDQPVLSNVKFRGSMGILGDDGAIDDYSYLRKYMYVVRQGYNIGGNLKPGIVMDTSAYPNPDLKWGQSRDYNVATDLGFWGNRFGLSFEYYWRYRTNMIMVAPSYLYPPSTGVDGNPPNMNFAKIKAWGWDLTLTHRNSIQKVKYDLTLTLAQTRDRVLDYGDESSLEPTRRRVGKSYMVWWLYEADGLFQSQEEIDNHLVDQDEQGNITLAPGDIKYKDQNGDGKLTDIDKIAVKNSSNPEMTMSLRLGVKYKGFFVNAMFQGVSGYQQQLTELYTLESGSLQRFQKYHLTDTWSESNMNATYPRVKIANTNDNNRKASTFWVKDCDFIRLKSLSVGYALPVSVLKKIKLSSASISLQGSNLCTWSTLKDMDPESLRGYPIQRSYGMTLNLGF</sequence>
<dbReference type="InterPro" id="IPR012910">
    <property type="entry name" value="Plug_dom"/>
</dbReference>
<dbReference type="GO" id="GO:0009279">
    <property type="term" value="C:cell outer membrane"/>
    <property type="evidence" value="ECO:0007669"/>
    <property type="project" value="UniProtKB-SubCell"/>
</dbReference>